<accession>A0A2N3LG64</accession>
<dbReference type="OrthoDB" id="9774633at2"/>
<dbReference type="InterPro" id="IPR000398">
    <property type="entry name" value="Thymidylate_synthase"/>
</dbReference>
<evidence type="ECO:0000259" key="5">
    <source>
        <dbReference type="Pfam" id="PF00303"/>
    </source>
</evidence>
<gene>
    <name evidence="6" type="ORF">CWO92_18505</name>
</gene>
<dbReference type="Gene3D" id="3.30.572.10">
    <property type="entry name" value="Thymidylate synthase/dCMP hydroxymethylase domain"/>
    <property type="match status" value="1"/>
</dbReference>
<dbReference type="EC" id="2.1.1.45" evidence="1"/>
<feature type="domain" description="Thymidylate synthase/dCMP hydroxymethylase" evidence="5">
    <location>
        <begin position="9"/>
        <end position="280"/>
    </location>
</feature>
<dbReference type="InterPro" id="IPR036926">
    <property type="entry name" value="Thymidate_synth/dCMP_Mease_sf"/>
</dbReference>
<reference evidence="6 7" key="1">
    <citation type="submission" date="2017-11" db="EMBL/GenBank/DDBJ databases">
        <title>Bacillus camelliae sp. nov., isolated from pu'er tea.</title>
        <authorList>
            <person name="Niu L."/>
        </authorList>
    </citation>
    <scope>NUCLEOTIDE SEQUENCE [LARGE SCALE GENOMIC DNA]</scope>
    <source>
        <strain evidence="6 7">7578-1</strain>
    </source>
</reference>
<dbReference type="GO" id="GO:0032259">
    <property type="term" value="P:methylation"/>
    <property type="evidence" value="ECO:0007669"/>
    <property type="project" value="UniProtKB-KW"/>
</dbReference>
<evidence type="ECO:0000256" key="2">
    <source>
        <dbReference type="ARBA" id="ARBA00022603"/>
    </source>
</evidence>
<keyword evidence="2" id="KW-0489">Methyltransferase</keyword>
<dbReference type="GO" id="GO:0004799">
    <property type="term" value="F:thymidylate synthase activity"/>
    <property type="evidence" value="ECO:0007669"/>
    <property type="project" value="UniProtKB-EC"/>
</dbReference>
<dbReference type="PANTHER" id="PTHR11548">
    <property type="entry name" value="THYMIDYLATE SYNTHASE 1"/>
    <property type="match status" value="1"/>
</dbReference>
<dbReference type="PANTHER" id="PTHR11548:SF1">
    <property type="entry name" value="THYMIDYLATE SYNTHASE 1"/>
    <property type="match status" value="1"/>
</dbReference>
<evidence type="ECO:0000313" key="6">
    <source>
        <dbReference type="EMBL" id="PKR83557.1"/>
    </source>
</evidence>
<dbReference type="EMBL" id="PIQO01000017">
    <property type="protein sequence ID" value="PKR83557.1"/>
    <property type="molecule type" value="Genomic_DNA"/>
</dbReference>
<sequence length="282" mass="33291">MNKADKYFINNLKKVKEEGCTDLSGKVRPKYKDGSPAHTKYITFVHEEYDLSKGEFPISTLRPLAFKSAIGETLTFYQDQTNDIGIMEEKYKLNWWRDWEVADTNTIGLRYGATVKRYDLLNRLLDTLNNDMFSRRKIMNLWQEQDFIDEPDGLKPCFYETLWEVRVLEDGIYLDLHLNSRSSDFGVASVINRTQYVALQMMIANHFGFKLGKFSVFTSNLHYYLRHEEQINELLKRTPSEKQPYIKLNVPEKTNFYDIKLSDFELVDFECKYPQLKFELGV</sequence>
<evidence type="ECO:0000256" key="4">
    <source>
        <dbReference type="ARBA" id="ARBA00022727"/>
    </source>
</evidence>
<keyword evidence="7" id="KW-1185">Reference proteome</keyword>
<name>A0A2N3LG64_9BACI</name>
<evidence type="ECO:0000256" key="1">
    <source>
        <dbReference type="ARBA" id="ARBA00011947"/>
    </source>
</evidence>
<dbReference type="AlphaFoldDB" id="A0A2N3LG64"/>
<dbReference type="InterPro" id="IPR023451">
    <property type="entry name" value="Thymidate_synth/dCMP_Mease_dom"/>
</dbReference>
<evidence type="ECO:0000256" key="3">
    <source>
        <dbReference type="ARBA" id="ARBA00022679"/>
    </source>
</evidence>
<comment type="caution">
    <text evidence="6">The sequence shown here is derived from an EMBL/GenBank/DDBJ whole genome shotgun (WGS) entry which is preliminary data.</text>
</comment>
<dbReference type="GO" id="GO:0005829">
    <property type="term" value="C:cytosol"/>
    <property type="evidence" value="ECO:0007669"/>
    <property type="project" value="TreeGrafter"/>
</dbReference>
<keyword evidence="4" id="KW-0545">Nucleotide biosynthesis</keyword>
<dbReference type="Proteomes" id="UP000233440">
    <property type="component" value="Unassembled WGS sequence"/>
</dbReference>
<proteinExistence type="predicted"/>
<dbReference type="GO" id="GO:0006231">
    <property type="term" value="P:dTMP biosynthetic process"/>
    <property type="evidence" value="ECO:0007669"/>
    <property type="project" value="InterPro"/>
</dbReference>
<dbReference type="Pfam" id="PF00303">
    <property type="entry name" value="Thymidylat_synt"/>
    <property type="match status" value="1"/>
</dbReference>
<dbReference type="SUPFAM" id="SSF55831">
    <property type="entry name" value="Thymidylate synthase/dCMP hydroxymethylase"/>
    <property type="match status" value="1"/>
</dbReference>
<evidence type="ECO:0000313" key="7">
    <source>
        <dbReference type="Proteomes" id="UP000233440"/>
    </source>
</evidence>
<organism evidence="6 7">
    <name type="scientific">Heyndrickxia camelliae</name>
    <dbReference type="NCBI Taxonomy" id="1707093"/>
    <lineage>
        <taxon>Bacteria</taxon>
        <taxon>Bacillati</taxon>
        <taxon>Bacillota</taxon>
        <taxon>Bacilli</taxon>
        <taxon>Bacillales</taxon>
        <taxon>Bacillaceae</taxon>
        <taxon>Heyndrickxia</taxon>
    </lineage>
</organism>
<protein>
    <recommendedName>
        <fullName evidence="1">thymidylate synthase</fullName>
        <ecNumber evidence="1">2.1.1.45</ecNumber>
    </recommendedName>
</protein>
<dbReference type="RefSeq" id="WP_101355697.1">
    <property type="nucleotide sequence ID" value="NZ_PIQO01000017.1"/>
</dbReference>
<dbReference type="InterPro" id="IPR045097">
    <property type="entry name" value="Thymidate_synth/dCMP_Mease"/>
</dbReference>
<keyword evidence="3" id="KW-0808">Transferase</keyword>
<dbReference type="PRINTS" id="PR00108">
    <property type="entry name" value="THYMDSNTHASE"/>
</dbReference>